<dbReference type="Proteomes" id="UP000032180">
    <property type="component" value="Chromosome 7"/>
</dbReference>
<feature type="domain" description="Nucleoporin Nup54 alpha-helical" evidence="5">
    <location>
        <begin position="195"/>
        <end position="340"/>
    </location>
</feature>
<keyword evidence="7" id="KW-1185">Reference proteome</keyword>
<protein>
    <recommendedName>
        <fullName evidence="5">Nucleoporin Nup54 alpha-helical domain-containing protein</fullName>
    </recommendedName>
</protein>
<dbReference type="InterPro" id="IPR024864">
    <property type="entry name" value="Nup54/Nup57/Nup44"/>
</dbReference>
<name>A0A0D9WXT0_9ORYZ</name>
<dbReference type="PANTHER" id="PTHR13000">
    <property type="entry name" value="NUCLEOPORIN P54"/>
    <property type="match status" value="1"/>
</dbReference>
<evidence type="ECO:0000313" key="7">
    <source>
        <dbReference type="Proteomes" id="UP000032180"/>
    </source>
</evidence>
<dbReference type="GO" id="GO:0036228">
    <property type="term" value="P:protein localization to nuclear inner membrane"/>
    <property type="evidence" value="ECO:0007669"/>
    <property type="project" value="TreeGrafter"/>
</dbReference>
<dbReference type="EnsemblPlants" id="LPERR07G09190.1">
    <property type="protein sequence ID" value="LPERR07G09190.1"/>
    <property type="gene ID" value="LPERR07G09190"/>
</dbReference>
<dbReference type="eggNOG" id="KOG3091">
    <property type="taxonomic scope" value="Eukaryota"/>
</dbReference>
<dbReference type="PANTHER" id="PTHR13000:SF0">
    <property type="entry name" value="NUCLEOPORIN P54"/>
    <property type="match status" value="1"/>
</dbReference>
<dbReference type="GO" id="GO:0006999">
    <property type="term" value="P:nuclear pore organization"/>
    <property type="evidence" value="ECO:0007669"/>
    <property type="project" value="TreeGrafter"/>
</dbReference>
<reference evidence="6 7" key="1">
    <citation type="submission" date="2012-08" db="EMBL/GenBank/DDBJ databases">
        <title>Oryza genome evolution.</title>
        <authorList>
            <person name="Wing R.A."/>
        </authorList>
    </citation>
    <scope>NUCLEOTIDE SEQUENCE</scope>
</reference>
<feature type="region of interest" description="Disordered" evidence="4">
    <location>
        <begin position="1"/>
        <end position="140"/>
    </location>
</feature>
<evidence type="ECO:0000259" key="5">
    <source>
        <dbReference type="Pfam" id="PF13874"/>
    </source>
</evidence>
<comment type="subcellular location">
    <subcellularLocation>
        <location evidence="1">Nucleus</location>
    </subcellularLocation>
</comment>
<keyword evidence="2" id="KW-0813">Transport</keyword>
<accession>A0A0D9WXT0</accession>
<reference evidence="7" key="2">
    <citation type="submission" date="2013-12" db="EMBL/GenBank/DDBJ databases">
        <authorList>
            <person name="Yu Y."/>
            <person name="Lee S."/>
            <person name="de Baynast K."/>
            <person name="Wissotski M."/>
            <person name="Liu L."/>
            <person name="Talag J."/>
            <person name="Goicoechea J."/>
            <person name="Angelova A."/>
            <person name="Jetty R."/>
            <person name="Kudrna D."/>
            <person name="Golser W."/>
            <person name="Rivera L."/>
            <person name="Zhang J."/>
            <person name="Wing R."/>
        </authorList>
    </citation>
    <scope>NUCLEOTIDE SEQUENCE</scope>
</reference>
<dbReference type="GO" id="GO:0017056">
    <property type="term" value="F:structural constituent of nuclear pore"/>
    <property type="evidence" value="ECO:0007669"/>
    <property type="project" value="TreeGrafter"/>
</dbReference>
<keyword evidence="3" id="KW-0539">Nucleus</keyword>
<dbReference type="HOGENOM" id="CLU_058537_0_0_1"/>
<evidence type="ECO:0000313" key="6">
    <source>
        <dbReference type="EnsemblPlants" id="LPERR07G09190.1"/>
    </source>
</evidence>
<evidence type="ECO:0000256" key="4">
    <source>
        <dbReference type="SAM" id="MobiDB-lite"/>
    </source>
</evidence>
<reference evidence="6" key="3">
    <citation type="submission" date="2015-04" db="UniProtKB">
        <authorList>
            <consortium name="EnsemblPlants"/>
        </authorList>
    </citation>
    <scope>IDENTIFICATION</scope>
</reference>
<evidence type="ECO:0000256" key="2">
    <source>
        <dbReference type="ARBA" id="ARBA00022448"/>
    </source>
</evidence>
<feature type="compositionally biased region" description="Polar residues" evidence="4">
    <location>
        <begin position="40"/>
        <end position="91"/>
    </location>
</feature>
<dbReference type="GO" id="GO:0044613">
    <property type="term" value="C:nuclear pore central transport channel"/>
    <property type="evidence" value="ECO:0007669"/>
    <property type="project" value="TreeGrafter"/>
</dbReference>
<feature type="compositionally biased region" description="Polar residues" evidence="4">
    <location>
        <begin position="1"/>
        <end position="18"/>
    </location>
</feature>
<feature type="compositionally biased region" description="Low complexity" evidence="4">
    <location>
        <begin position="92"/>
        <end position="111"/>
    </location>
</feature>
<dbReference type="STRING" id="77586.A0A0D9WXT0"/>
<dbReference type="AlphaFoldDB" id="A0A0D9WXT0"/>
<evidence type="ECO:0000256" key="3">
    <source>
        <dbReference type="ARBA" id="ARBA00023242"/>
    </source>
</evidence>
<dbReference type="InterPro" id="IPR025712">
    <property type="entry name" value="Nup54_alpha-helical_dom"/>
</dbReference>
<dbReference type="Pfam" id="PF13874">
    <property type="entry name" value="Nup54"/>
    <property type="match status" value="1"/>
</dbReference>
<evidence type="ECO:0000256" key="1">
    <source>
        <dbReference type="ARBA" id="ARBA00004123"/>
    </source>
</evidence>
<proteinExistence type="predicted"/>
<sequence>MFGTPTSSPLFGTPSTTPAFGAPSTTPSFGTPSSTPAFGTPSSTPAFGAPSSTPAFGTPSSTPAFGTPSTTPAFGAPSSTPAFGAPSSTPAFGTPSSTPTFGTPSTTPAFGVAPSPSLFGFQQQQATPSPSPFGFAGGGGGQITTQMAPVAPLPLSASDRDIQAIVDAYKEDPGNPRYAFRHLLFSVTEPSQRVKPVAASDIMWAEAMGKLEGMDSSDRERLWPQLVQGFKDLSHRLKLQDEVLVSDTERLSMTHSNVKKLQRYFQADTYPWIQRLKQQEMVIQRRLLRVMRIVEALENRGYRIPLTKEEADLYERLAAIVKQVKGPSGDTHKRVYNLLSTSRLLASAGGTSGPMYIPSSAKVDERSVAELLEALQQQTEAVAKLGNVIKRDTRDLEIILSEDTDMADEGAARRALRM</sequence>
<dbReference type="GO" id="GO:0006607">
    <property type="term" value="P:NLS-bearing protein import into nucleus"/>
    <property type="evidence" value="ECO:0007669"/>
    <property type="project" value="TreeGrafter"/>
</dbReference>
<dbReference type="Gramene" id="LPERR07G09190.1">
    <property type="protein sequence ID" value="LPERR07G09190.1"/>
    <property type="gene ID" value="LPERR07G09190"/>
</dbReference>
<feature type="compositionally biased region" description="Low complexity" evidence="4">
    <location>
        <begin position="21"/>
        <end position="38"/>
    </location>
</feature>
<organism evidence="6 7">
    <name type="scientific">Leersia perrieri</name>
    <dbReference type="NCBI Taxonomy" id="77586"/>
    <lineage>
        <taxon>Eukaryota</taxon>
        <taxon>Viridiplantae</taxon>
        <taxon>Streptophyta</taxon>
        <taxon>Embryophyta</taxon>
        <taxon>Tracheophyta</taxon>
        <taxon>Spermatophyta</taxon>
        <taxon>Magnoliopsida</taxon>
        <taxon>Liliopsida</taxon>
        <taxon>Poales</taxon>
        <taxon>Poaceae</taxon>
        <taxon>BOP clade</taxon>
        <taxon>Oryzoideae</taxon>
        <taxon>Oryzeae</taxon>
        <taxon>Oryzinae</taxon>
        <taxon>Leersia</taxon>
    </lineage>
</organism>